<reference evidence="3 4" key="1">
    <citation type="submission" date="2016-04" db="EMBL/GenBank/DDBJ databases">
        <title>Genome analyses suggest a sexual origin of heterokaryosis in a supposedly ancient asexual fungus.</title>
        <authorList>
            <person name="Ropars J."/>
            <person name="Sedzielewska K."/>
            <person name="Noel J."/>
            <person name="Charron P."/>
            <person name="Farinelli L."/>
            <person name="Marton T."/>
            <person name="Kruger M."/>
            <person name="Pelin A."/>
            <person name="Brachmann A."/>
            <person name="Corradi N."/>
        </authorList>
    </citation>
    <scope>NUCLEOTIDE SEQUENCE [LARGE SCALE GENOMIC DNA]</scope>
    <source>
        <strain evidence="3 4">A5</strain>
    </source>
</reference>
<keyword evidence="2" id="KW-0812">Transmembrane</keyword>
<comment type="caution">
    <text evidence="3">The sequence shown here is derived from an EMBL/GenBank/DDBJ whole genome shotgun (WGS) entry which is preliminary data.</text>
</comment>
<dbReference type="Proteomes" id="UP000232722">
    <property type="component" value="Unassembled WGS sequence"/>
</dbReference>
<name>A0A2N0PVH5_9GLOM</name>
<dbReference type="AlphaFoldDB" id="A0A2N0PVH5"/>
<proteinExistence type="predicted"/>
<reference evidence="3 4" key="2">
    <citation type="submission" date="2017-09" db="EMBL/GenBank/DDBJ databases">
        <title>Extensive intraspecific genome diversity in a model arbuscular mycorrhizal fungus.</title>
        <authorList>
            <person name="Chen E.C."/>
            <person name="Morin E."/>
            <person name="Beaudet D."/>
            <person name="Noel J."/>
            <person name="Ndikumana S."/>
            <person name="Charron P."/>
            <person name="St-Onge C."/>
            <person name="Giorgi J."/>
            <person name="Grigoriev I.V."/>
            <person name="Roux C."/>
            <person name="Martin F.M."/>
            <person name="Corradi N."/>
        </authorList>
    </citation>
    <scope>NUCLEOTIDE SEQUENCE [LARGE SCALE GENOMIC DNA]</scope>
    <source>
        <strain evidence="3 4">A5</strain>
    </source>
</reference>
<feature type="transmembrane region" description="Helical" evidence="2">
    <location>
        <begin position="131"/>
        <end position="149"/>
    </location>
</feature>
<evidence type="ECO:0000256" key="2">
    <source>
        <dbReference type="SAM" id="Phobius"/>
    </source>
</evidence>
<organism evidence="3 4">
    <name type="scientific">Rhizophagus irregularis</name>
    <dbReference type="NCBI Taxonomy" id="588596"/>
    <lineage>
        <taxon>Eukaryota</taxon>
        <taxon>Fungi</taxon>
        <taxon>Fungi incertae sedis</taxon>
        <taxon>Mucoromycota</taxon>
        <taxon>Glomeromycotina</taxon>
        <taxon>Glomeromycetes</taxon>
        <taxon>Glomerales</taxon>
        <taxon>Glomeraceae</taxon>
        <taxon>Rhizophagus</taxon>
    </lineage>
</organism>
<evidence type="ECO:0000313" key="3">
    <source>
        <dbReference type="EMBL" id="PKC10840.1"/>
    </source>
</evidence>
<dbReference type="VEuPathDB" id="FungiDB:RhiirFUN_010308"/>
<dbReference type="EMBL" id="LLXJ01000352">
    <property type="protein sequence ID" value="PKC10840.1"/>
    <property type="molecule type" value="Genomic_DNA"/>
</dbReference>
<evidence type="ECO:0000313" key="4">
    <source>
        <dbReference type="Proteomes" id="UP000232722"/>
    </source>
</evidence>
<sequence>MIYIEKDIALTIKGRIVNDEKDQKVYKPYMTSENIYLRNEIVSKDKITDLYVKKSSEMKIDSVMDDMVFNSMKWIEFIMEKSDAYDIIKNFVLGKMKQFVDKEVVLQIGGIEVDKFNFEGKIVSVKNERKIYIVALIIAVIMLLCNIMIDLRTDLKIALWLSSYSEMGSTRRELDDGLYIFKFDKYNLGVKKYNIKGSKCLNGVKDIQVTMQEGLSNNITKIDVILLDYDKDCFIEANGANIFINWKESFRLINNEVTTSKNVTSRNDASIRTWRVKNFLKLLPTYETLWKRAVWGIPSTKYPRCTIEDETWEHIWICMKNNAAKQRPEFEEQILDTGSEKSLLRLVLDKYLTNIQKLIWMERCKETIELEKQMGIFKDLKRKKKRVKDSSDEGERDLDNIEKQKKNKKIKNILKIDLAEKTKDDVFRLGNSDRFKIANQHAGYVSFYFKQCFKVLVWRGLV</sequence>
<dbReference type="VEuPathDB" id="FungiDB:RhiirA1_475113"/>
<feature type="coiled-coil region" evidence="1">
    <location>
        <begin position="384"/>
        <end position="411"/>
    </location>
</feature>
<protein>
    <submittedName>
        <fullName evidence="3">Uncharacterized protein</fullName>
    </submittedName>
</protein>
<keyword evidence="1" id="KW-0175">Coiled coil</keyword>
<dbReference type="VEuPathDB" id="FungiDB:FUN_021028"/>
<gene>
    <name evidence="3" type="ORF">RhiirA5_413846</name>
</gene>
<keyword evidence="2" id="KW-0472">Membrane</keyword>
<keyword evidence="2" id="KW-1133">Transmembrane helix</keyword>
<accession>A0A2N0PVH5</accession>
<evidence type="ECO:0000256" key="1">
    <source>
        <dbReference type="SAM" id="Coils"/>
    </source>
</evidence>